<evidence type="ECO:0000313" key="9">
    <source>
        <dbReference type="Proteomes" id="UP000219559"/>
    </source>
</evidence>
<accession>A0A2A4GCQ8</accession>
<reference evidence="8 9" key="1">
    <citation type="submission" date="2017-04" db="EMBL/GenBank/DDBJ databases">
        <title>A new member of the family Flavobacteriaceae isolated from ascidians.</title>
        <authorList>
            <person name="Chen L."/>
        </authorList>
    </citation>
    <scope>NUCLEOTIDE SEQUENCE [LARGE SCALE GENOMIC DNA]</scope>
    <source>
        <strain evidence="8 9">HQA918</strain>
    </source>
</reference>
<evidence type="ECO:0000256" key="2">
    <source>
        <dbReference type="ARBA" id="ARBA00007613"/>
    </source>
</evidence>
<dbReference type="GO" id="GO:0015288">
    <property type="term" value="F:porin activity"/>
    <property type="evidence" value="ECO:0007669"/>
    <property type="project" value="TreeGrafter"/>
</dbReference>
<evidence type="ECO:0000256" key="5">
    <source>
        <dbReference type="ARBA" id="ARBA00022692"/>
    </source>
</evidence>
<sequence length="789" mass="88477">MKTFRMKANFFLRTSRFFVPFVLLLFFGSPLEAQEKKTYTIGILGDAMNEHSRELMNQMIRETQAVVGEDAIIKFSEDYVLINEFSLDRATQNYNRMLDMPVDLILVFGTVNAMVMGQQQQGFPKPVILYGSVNKDLIPLRFDQTTSGVGNLTYLIASQSYKEDLTTFKELVDFKTIGIAIERPVAESLRIQGFLNDLIPQFDSQYKLIAYDNAADIVDGLEGIDALYLAGGFFLSDSEMAALAQECISKNIPSFTATEVDDVAAGLMATNTPPESTEQILRRIALSIEGYVNGTPLADMNVFIDYEKRLTLNYNTAEKVGVDLKYSTMVKTDFIGELVNPKAVKTYNLLDVMTQALETNLGLRAAQKDVELSVQDTRTAKSNYLPSITANAQGKNVDKDIALITNPEWSTAGSISLDQTLFSAAANANINVQKQLLLAQEQNYQAEALDMIFEGAQAYFNVLVNKVNVKIQSQNLELTKKNLRVAEQNFEAGQSGKPDMLRFKSQMAQNTQTLVEAINQLDLSYLQLNQLLNNPLDHEIEVADAVFGQGVFERYNYNELTELLDNPSLREPFGEFLSLEALKNAPELRSMAYNLEATERNIKLFGLGRFLPTLGLQGGYNKNFNQWGKGATDLNLGGYNVALAVSIPLVDRNRQNINKKTAMIQKEQLLLNKEGLEQRVRTNIRTGMLSVINEYSNIKLSDISEEAAREGYELTEVSYSEGAVNIVQLLDAQNNYLNAQLANASAKYQFLLNSIQLERFIGYNFLLHSDAENLEFMNRFEDYLNNPTN</sequence>
<evidence type="ECO:0000256" key="7">
    <source>
        <dbReference type="ARBA" id="ARBA00023237"/>
    </source>
</evidence>
<keyword evidence="7" id="KW-0998">Cell outer membrane</keyword>
<comment type="similarity">
    <text evidence="2">Belongs to the outer membrane factor (OMF) (TC 1.B.17) family.</text>
</comment>
<dbReference type="Pfam" id="PF02321">
    <property type="entry name" value="OEP"/>
    <property type="match status" value="2"/>
</dbReference>
<evidence type="ECO:0000256" key="6">
    <source>
        <dbReference type="ARBA" id="ARBA00023136"/>
    </source>
</evidence>
<evidence type="ECO:0008006" key="10">
    <source>
        <dbReference type="Google" id="ProtNLM"/>
    </source>
</evidence>
<dbReference type="Gene3D" id="1.20.1600.10">
    <property type="entry name" value="Outer membrane efflux proteins (OEP)"/>
    <property type="match status" value="1"/>
</dbReference>
<dbReference type="Proteomes" id="UP000219559">
    <property type="component" value="Unassembled WGS sequence"/>
</dbReference>
<proteinExistence type="inferred from homology"/>
<dbReference type="GO" id="GO:0015562">
    <property type="term" value="F:efflux transmembrane transporter activity"/>
    <property type="evidence" value="ECO:0007669"/>
    <property type="project" value="InterPro"/>
</dbReference>
<dbReference type="OrthoDB" id="9771205at2"/>
<evidence type="ECO:0000256" key="4">
    <source>
        <dbReference type="ARBA" id="ARBA00022452"/>
    </source>
</evidence>
<evidence type="ECO:0000256" key="1">
    <source>
        <dbReference type="ARBA" id="ARBA00004442"/>
    </source>
</evidence>
<dbReference type="AlphaFoldDB" id="A0A2A4GCQ8"/>
<keyword evidence="3" id="KW-0813">Transport</keyword>
<dbReference type="Gene3D" id="3.40.50.2300">
    <property type="match status" value="2"/>
</dbReference>
<dbReference type="EMBL" id="NBWU01000001">
    <property type="protein sequence ID" value="PCE66243.1"/>
    <property type="molecule type" value="Genomic_DNA"/>
</dbReference>
<dbReference type="InterPro" id="IPR003423">
    <property type="entry name" value="OMP_efflux"/>
</dbReference>
<evidence type="ECO:0000313" key="8">
    <source>
        <dbReference type="EMBL" id="PCE66243.1"/>
    </source>
</evidence>
<keyword evidence="6" id="KW-0472">Membrane</keyword>
<name>A0A2A4GCQ8_9FLAO</name>
<organism evidence="8 9">
    <name type="scientific">Sediminicola luteus</name>
    <dbReference type="NCBI Taxonomy" id="319238"/>
    <lineage>
        <taxon>Bacteria</taxon>
        <taxon>Pseudomonadati</taxon>
        <taxon>Bacteroidota</taxon>
        <taxon>Flavobacteriia</taxon>
        <taxon>Flavobacteriales</taxon>
        <taxon>Flavobacteriaceae</taxon>
        <taxon>Sediminicola</taxon>
    </lineage>
</organism>
<gene>
    <name evidence="8" type="ORF">B7P33_02790</name>
</gene>
<dbReference type="PANTHER" id="PTHR30026:SF20">
    <property type="entry name" value="OUTER MEMBRANE PROTEIN TOLC"/>
    <property type="match status" value="1"/>
</dbReference>
<dbReference type="GO" id="GO:1990281">
    <property type="term" value="C:efflux pump complex"/>
    <property type="evidence" value="ECO:0007669"/>
    <property type="project" value="TreeGrafter"/>
</dbReference>
<protein>
    <recommendedName>
        <fullName evidence="10">Outer membrane protein TolC</fullName>
    </recommendedName>
</protein>
<dbReference type="PANTHER" id="PTHR30026">
    <property type="entry name" value="OUTER MEMBRANE PROTEIN TOLC"/>
    <property type="match status" value="1"/>
</dbReference>
<dbReference type="GO" id="GO:0009279">
    <property type="term" value="C:cell outer membrane"/>
    <property type="evidence" value="ECO:0007669"/>
    <property type="project" value="UniProtKB-SubCell"/>
</dbReference>
<keyword evidence="4" id="KW-1134">Transmembrane beta strand</keyword>
<dbReference type="InterPro" id="IPR051906">
    <property type="entry name" value="TolC-like"/>
</dbReference>
<keyword evidence="9" id="KW-1185">Reference proteome</keyword>
<evidence type="ECO:0000256" key="3">
    <source>
        <dbReference type="ARBA" id="ARBA00022448"/>
    </source>
</evidence>
<keyword evidence="5" id="KW-0812">Transmembrane</keyword>
<comment type="caution">
    <text evidence="8">The sequence shown here is derived from an EMBL/GenBank/DDBJ whole genome shotgun (WGS) entry which is preliminary data.</text>
</comment>
<dbReference type="SUPFAM" id="SSF56954">
    <property type="entry name" value="Outer membrane efflux proteins (OEP)"/>
    <property type="match status" value="1"/>
</dbReference>
<comment type="subcellular location">
    <subcellularLocation>
        <location evidence="1">Cell outer membrane</location>
    </subcellularLocation>
</comment>